<keyword evidence="4 8" id="KW-1003">Cell membrane</keyword>
<keyword evidence="7 8" id="KW-0472">Membrane</keyword>
<gene>
    <name evidence="10" type="ORF">KTH90_01190</name>
</gene>
<evidence type="ECO:0000313" key="11">
    <source>
        <dbReference type="Proteomes" id="UP001314681"/>
    </source>
</evidence>
<feature type="transmembrane region" description="Helical" evidence="8">
    <location>
        <begin position="30"/>
        <end position="53"/>
    </location>
</feature>
<evidence type="ECO:0000313" key="10">
    <source>
        <dbReference type="EMBL" id="MBU9724620.1"/>
    </source>
</evidence>
<evidence type="ECO:0000259" key="9">
    <source>
        <dbReference type="PROSITE" id="PS51012"/>
    </source>
</evidence>
<dbReference type="InterPro" id="IPR047817">
    <property type="entry name" value="ABC2_TM_bact-type"/>
</dbReference>
<dbReference type="Pfam" id="PF01061">
    <property type="entry name" value="ABC2_membrane"/>
    <property type="match status" value="1"/>
</dbReference>
<comment type="subcellular location">
    <subcellularLocation>
        <location evidence="1 8">Cell membrane</location>
        <topology evidence="1 8">Multi-pass membrane protein</topology>
    </subcellularLocation>
</comment>
<keyword evidence="5 8" id="KW-0812">Transmembrane</keyword>
<feature type="transmembrane region" description="Helical" evidence="8">
    <location>
        <begin position="178"/>
        <end position="196"/>
    </location>
</feature>
<evidence type="ECO:0000256" key="2">
    <source>
        <dbReference type="ARBA" id="ARBA00007783"/>
    </source>
</evidence>
<accession>A0ABS6K2P7</accession>
<proteinExistence type="inferred from homology"/>
<evidence type="ECO:0000256" key="5">
    <source>
        <dbReference type="ARBA" id="ARBA00022692"/>
    </source>
</evidence>
<dbReference type="EMBL" id="JAHQCX010000001">
    <property type="protein sequence ID" value="MBU9724620.1"/>
    <property type="molecule type" value="Genomic_DNA"/>
</dbReference>
<keyword evidence="6 8" id="KW-1133">Transmembrane helix</keyword>
<feature type="transmembrane region" description="Helical" evidence="8">
    <location>
        <begin position="237"/>
        <end position="254"/>
    </location>
</feature>
<dbReference type="Proteomes" id="UP001314681">
    <property type="component" value="Unassembled WGS sequence"/>
</dbReference>
<organism evidence="10 11">
    <name type="scientific">Diplocloster modestus</name>
    <dbReference type="NCBI Taxonomy" id="2850322"/>
    <lineage>
        <taxon>Bacteria</taxon>
        <taxon>Bacillati</taxon>
        <taxon>Bacillota</taxon>
        <taxon>Clostridia</taxon>
        <taxon>Lachnospirales</taxon>
        <taxon>Lachnospiraceae</taxon>
        <taxon>Diplocloster</taxon>
    </lineage>
</organism>
<dbReference type="InterPro" id="IPR013525">
    <property type="entry name" value="ABC2_TM"/>
</dbReference>
<keyword evidence="3 8" id="KW-0813">Transport</keyword>
<evidence type="ECO:0000256" key="6">
    <source>
        <dbReference type="ARBA" id="ARBA00022989"/>
    </source>
</evidence>
<dbReference type="PANTHER" id="PTHR30413">
    <property type="entry name" value="INNER MEMBRANE TRANSPORT PERMEASE"/>
    <property type="match status" value="1"/>
</dbReference>
<evidence type="ECO:0000256" key="8">
    <source>
        <dbReference type="RuleBase" id="RU361157"/>
    </source>
</evidence>
<evidence type="ECO:0000256" key="4">
    <source>
        <dbReference type="ARBA" id="ARBA00022475"/>
    </source>
</evidence>
<sequence>MKFLNSILDVLSKHNLVLSLAKSDFKKRFVGSYFGIFWMFVQPIVTVLIYYFVFQVGFKAAPPVNMPYVLWLIPGIVPWFFFNEALGAATNSLYDYNYLVKKVVFKVSILPMVKIVSCIFVHAIFIYILFGVYLLYGEMPSIYWLQCIYYSFCTFALVVGLSFITSSINVFFKDMSQIVNIALQFGMWLAPIMWHYSMMPEKFLWLIKLNPVYYIVEGYRDSFITHVGFWNRPLLTLYFWVITGIIFLVGLKLFKRLKPHFADVL</sequence>
<reference evidence="10 11" key="1">
    <citation type="submission" date="2021-06" db="EMBL/GenBank/DDBJ databases">
        <title>Description of novel taxa of the family Lachnospiraceae.</title>
        <authorList>
            <person name="Chaplin A.V."/>
            <person name="Sokolova S.R."/>
            <person name="Pikina A.P."/>
            <person name="Korzhanova M."/>
            <person name="Belova V."/>
            <person name="Korostin D."/>
            <person name="Efimov B.A."/>
        </authorList>
    </citation>
    <scope>NUCLEOTIDE SEQUENCE [LARGE SCALE GENOMIC DNA]</scope>
    <source>
        <strain evidence="10 11">ASD4241</strain>
    </source>
</reference>
<evidence type="ECO:0000256" key="1">
    <source>
        <dbReference type="ARBA" id="ARBA00004651"/>
    </source>
</evidence>
<evidence type="ECO:0000256" key="3">
    <source>
        <dbReference type="ARBA" id="ARBA00022448"/>
    </source>
</evidence>
<comment type="similarity">
    <text evidence="2 8">Belongs to the ABC-2 integral membrane protein family.</text>
</comment>
<dbReference type="PANTHER" id="PTHR30413:SF10">
    <property type="entry name" value="CAPSULE POLYSACCHARIDE EXPORT INNER-MEMBRANE PROTEIN CTRC"/>
    <property type="match status" value="1"/>
</dbReference>
<comment type="caution">
    <text evidence="10">The sequence shown here is derived from an EMBL/GenBank/DDBJ whole genome shotgun (WGS) entry which is preliminary data.</text>
</comment>
<evidence type="ECO:0000256" key="7">
    <source>
        <dbReference type="ARBA" id="ARBA00023136"/>
    </source>
</evidence>
<dbReference type="PROSITE" id="PS51012">
    <property type="entry name" value="ABC_TM2"/>
    <property type="match status" value="1"/>
</dbReference>
<feature type="transmembrane region" description="Helical" evidence="8">
    <location>
        <begin position="148"/>
        <end position="171"/>
    </location>
</feature>
<feature type="transmembrane region" description="Helical" evidence="8">
    <location>
        <begin position="115"/>
        <end position="136"/>
    </location>
</feature>
<name>A0ABS6K2P7_9FIRM</name>
<feature type="domain" description="ABC transmembrane type-2" evidence="9">
    <location>
        <begin position="34"/>
        <end position="257"/>
    </location>
</feature>
<feature type="transmembrane region" description="Helical" evidence="8">
    <location>
        <begin position="68"/>
        <end position="94"/>
    </location>
</feature>
<keyword evidence="11" id="KW-1185">Reference proteome</keyword>
<dbReference type="RefSeq" id="WP_158351689.1">
    <property type="nucleotide sequence ID" value="NZ_JAHQCX010000001.1"/>
</dbReference>
<protein>
    <recommendedName>
        <fullName evidence="8">Transport permease protein</fullName>
    </recommendedName>
</protein>